<dbReference type="EMBL" id="CP094529">
    <property type="protein sequence ID" value="UOE39250.1"/>
    <property type="molecule type" value="Genomic_DNA"/>
</dbReference>
<protein>
    <submittedName>
        <fullName evidence="3">T9SS type A sorting domain-containing protein</fullName>
    </submittedName>
</protein>
<proteinExistence type="predicted"/>
<reference evidence="3 4" key="1">
    <citation type="submission" date="2022-03" db="EMBL/GenBank/DDBJ databases">
        <title>Chryseobacterium sp. isolated from the Andong Sikhe.</title>
        <authorList>
            <person name="Won M."/>
            <person name="Kim S.-J."/>
            <person name="Kwon S.-W."/>
        </authorList>
    </citation>
    <scope>NUCLEOTIDE SEQUENCE [LARGE SCALE GENOMIC DNA]</scope>
    <source>
        <strain evidence="3 4">ADR-1</strain>
    </source>
</reference>
<evidence type="ECO:0000259" key="2">
    <source>
        <dbReference type="Pfam" id="PF18962"/>
    </source>
</evidence>
<evidence type="ECO:0000313" key="3">
    <source>
        <dbReference type="EMBL" id="UOE39250.1"/>
    </source>
</evidence>
<keyword evidence="4" id="KW-1185">Reference proteome</keyword>
<sequence>MLTSATMMMFGQAQILVNQNFETLNLGNVSSDPTGTTAGQGNIYISGGAVADYQIFNIDAANGKSFKLTSGAGAPPSTGANTNNRLAFIDFSATTATTTNNIIVSRGKIYTGAATGAGSIGLSVFGTLYGTTTGYIGGIKYDYSTKSIIGEANVNVATTPTPTSGTVAISFTPAQVFPANTWVNVEHRYNKTTGVHSYFINNALVSTYSGGSVTISGTNYTATTVSGSTASISVIRNNTSTGNTVTNEAGLDNWDVQFSNNTLLSVNDIKEALPGKILLSIFPNPTSDILNIKTDSKINAVSVVDMTGRKVDVKLDGDKVDVRNLSAGAYLINVETKEGISTEKFIKK</sequence>
<evidence type="ECO:0000313" key="4">
    <source>
        <dbReference type="Proteomes" id="UP000831068"/>
    </source>
</evidence>
<name>A0ABY4BRR3_9FLAO</name>
<dbReference type="NCBIfam" id="TIGR04183">
    <property type="entry name" value="Por_Secre_tail"/>
    <property type="match status" value="1"/>
</dbReference>
<accession>A0ABY4BRR3</accession>
<evidence type="ECO:0000256" key="1">
    <source>
        <dbReference type="ARBA" id="ARBA00022729"/>
    </source>
</evidence>
<feature type="domain" description="Secretion system C-terminal sorting" evidence="2">
    <location>
        <begin position="281"/>
        <end position="346"/>
    </location>
</feature>
<keyword evidence="1" id="KW-0732">Signal</keyword>
<dbReference type="InterPro" id="IPR026444">
    <property type="entry name" value="Secre_tail"/>
</dbReference>
<organism evidence="3 4">
    <name type="scientific">Chryseobacterium oryzae</name>
    <dbReference type="NCBI Taxonomy" id="2929799"/>
    <lineage>
        <taxon>Bacteria</taxon>
        <taxon>Pseudomonadati</taxon>
        <taxon>Bacteroidota</taxon>
        <taxon>Flavobacteriia</taxon>
        <taxon>Flavobacteriales</taxon>
        <taxon>Weeksellaceae</taxon>
        <taxon>Chryseobacterium group</taxon>
        <taxon>Chryseobacterium</taxon>
    </lineage>
</organism>
<dbReference type="Pfam" id="PF18962">
    <property type="entry name" value="Por_Secre_tail"/>
    <property type="match status" value="1"/>
</dbReference>
<dbReference type="RefSeq" id="WP_243577417.1">
    <property type="nucleotide sequence ID" value="NZ_CP094529.1"/>
</dbReference>
<gene>
    <name evidence="3" type="ORF">MTP08_05625</name>
</gene>
<dbReference type="Proteomes" id="UP000831068">
    <property type="component" value="Chromosome"/>
</dbReference>